<evidence type="ECO:0008006" key="5">
    <source>
        <dbReference type="Google" id="ProtNLM"/>
    </source>
</evidence>
<dbReference type="RefSeq" id="WP_282335986.1">
    <property type="nucleotide sequence ID" value="NZ_JASBRG010000007.1"/>
</dbReference>
<feature type="region of interest" description="Disordered" evidence="1">
    <location>
        <begin position="25"/>
        <end position="56"/>
    </location>
</feature>
<protein>
    <recommendedName>
        <fullName evidence="5">Collagen-like protein</fullName>
    </recommendedName>
</protein>
<gene>
    <name evidence="3" type="ORF">QJ048_18960</name>
</gene>
<dbReference type="Proteomes" id="UP001226434">
    <property type="component" value="Unassembled WGS sequence"/>
</dbReference>
<organism evidence="3 4">
    <name type="scientific">Pinibacter soli</name>
    <dbReference type="NCBI Taxonomy" id="3044211"/>
    <lineage>
        <taxon>Bacteria</taxon>
        <taxon>Pseudomonadati</taxon>
        <taxon>Bacteroidota</taxon>
        <taxon>Chitinophagia</taxon>
        <taxon>Chitinophagales</taxon>
        <taxon>Chitinophagaceae</taxon>
        <taxon>Pinibacter</taxon>
    </lineage>
</organism>
<name>A0ABT6RH30_9BACT</name>
<dbReference type="PROSITE" id="PS51257">
    <property type="entry name" value="PROKAR_LIPOPROTEIN"/>
    <property type="match status" value="1"/>
</dbReference>
<evidence type="ECO:0000313" key="4">
    <source>
        <dbReference type="Proteomes" id="UP001226434"/>
    </source>
</evidence>
<dbReference type="InterPro" id="IPR008160">
    <property type="entry name" value="Collagen"/>
</dbReference>
<dbReference type="Pfam" id="PF01391">
    <property type="entry name" value="Collagen"/>
    <property type="match status" value="1"/>
</dbReference>
<accession>A0ABT6RH30</accession>
<keyword evidence="2" id="KW-0732">Signal</keyword>
<reference evidence="3 4" key="1">
    <citation type="submission" date="2023-05" db="EMBL/GenBank/DDBJ databases">
        <title>Genome sequence of Pinibacter sp. MAH-24.</title>
        <authorList>
            <person name="Huq M.A."/>
        </authorList>
    </citation>
    <scope>NUCLEOTIDE SEQUENCE [LARGE SCALE GENOMIC DNA]</scope>
    <source>
        <strain evidence="3 4">MAH-24</strain>
    </source>
</reference>
<evidence type="ECO:0000256" key="2">
    <source>
        <dbReference type="SAM" id="SignalP"/>
    </source>
</evidence>
<evidence type="ECO:0000313" key="3">
    <source>
        <dbReference type="EMBL" id="MDI3321879.1"/>
    </source>
</evidence>
<dbReference type="EMBL" id="JASBRG010000007">
    <property type="protein sequence ID" value="MDI3321879.1"/>
    <property type="molecule type" value="Genomic_DNA"/>
</dbReference>
<comment type="caution">
    <text evidence="3">The sequence shown here is derived from an EMBL/GenBank/DDBJ whole genome shotgun (WGS) entry which is preliminary data.</text>
</comment>
<evidence type="ECO:0000256" key="1">
    <source>
        <dbReference type="SAM" id="MobiDB-lite"/>
    </source>
</evidence>
<feature type="signal peptide" evidence="2">
    <location>
        <begin position="1"/>
        <end position="19"/>
    </location>
</feature>
<keyword evidence="4" id="KW-1185">Reference proteome</keyword>
<sequence length="204" mass="21860">MKSYSFFGLLLAFSLLVYSCQKGDAGPAGPTGPTGPTGATGANGKDGKDGSTGSKGDTGTANVIYSAWLDIGFQPTTVKDPKDPSLLDTTGYFAQIAAPKLSSAIVNTGEVKVYMNEYDPETEITTVYPLPFDDGTIKAVLSFYEQTITIKANKDISTISYSPNPNKSYQFRYVLIPGGVKDQSTSKIDWNNYAEAKSYLGIRN</sequence>
<proteinExistence type="predicted"/>
<feature type="chain" id="PRO_5047256292" description="Collagen-like protein" evidence="2">
    <location>
        <begin position="20"/>
        <end position="204"/>
    </location>
</feature>